<protein>
    <submittedName>
        <fullName evidence="2">Uncharacterized protein</fullName>
    </submittedName>
</protein>
<comment type="caution">
    <text evidence="2">The sequence shown here is derived from an EMBL/GenBank/DDBJ whole genome shotgun (WGS) entry which is preliminary data.</text>
</comment>
<keyword evidence="1" id="KW-0472">Membrane</keyword>
<name>A0ABT6KIW7_9MICO</name>
<keyword evidence="1" id="KW-1133">Transmembrane helix</keyword>
<gene>
    <name evidence="2" type="ORF">M2152_000080</name>
</gene>
<keyword evidence="1" id="KW-0812">Transmembrane</keyword>
<organism evidence="2 3">
    <name type="scientific">Antiquaquibacter oligotrophicus</name>
    <dbReference type="NCBI Taxonomy" id="2880260"/>
    <lineage>
        <taxon>Bacteria</taxon>
        <taxon>Bacillati</taxon>
        <taxon>Actinomycetota</taxon>
        <taxon>Actinomycetes</taxon>
        <taxon>Micrococcales</taxon>
        <taxon>Microbacteriaceae</taxon>
        <taxon>Antiquaquibacter</taxon>
    </lineage>
</organism>
<reference evidence="2 3" key="1">
    <citation type="submission" date="2023-04" db="EMBL/GenBank/DDBJ databases">
        <title>Genome Encyclopedia of Bacteria and Archaea VI: Functional Genomics of Type Strains.</title>
        <authorList>
            <person name="Whitman W."/>
        </authorList>
    </citation>
    <scope>NUCLEOTIDE SEQUENCE [LARGE SCALE GENOMIC DNA]</scope>
    <source>
        <strain evidence="2 3">SG_E_30_P1</strain>
    </source>
</reference>
<evidence type="ECO:0000313" key="3">
    <source>
        <dbReference type="Proteomes" id="UP001160142"/>
    </source>
</evidence>
<evidence type="ECO:0000313" key="2">
    <source>
        <dbReference type="EMBL" id="MDH6179898.1"/>
    </source>
</evidence>
<dbReference type="RefSeq" id="WP_322132275.1">
    <property type="nucleotide sequence ID" value="NZ_CP085036.1"/>
</dbReference>
<sequence>MSGTRVLTRKPSAAPDAPAFVAAVPRVDLLPPEVHEQRKMRSTRSTILLLAILAIVVVGGGYAFATLRVMQTSLALAAEQERTLDLLAQQQEFIEVRHIQSRVTASEAAERVGTSTEVDWTNLLGQVVASQPAGMSLVTVDIQSVTPTTPFPQPTVPLQGPRIAAVKASFSSGSPIDSAALIESLSTNVVGAAEVLLVDTGENEGVFTSNLVIYVDKDALVVAEGEVSE</sequence>
<accession>A0ABT6KIW7</accession>
<evidence type="ECO:0000256" key="1">
    <source>
        <dbReference type="SAM" id="Phobius"/>
    </source>
</evidence>
<dbReference type="EMBL" id="JARXVQ010000001">
    <property type="protein sequence ID" value="MDH6179898.1"/>
    <property type="molecule type" value="Genomic_DNA"/>
</dbReference>
<dbReference type="Proteomes" id="UP001160142">
    <property type="component" value="Unassembled WGS sequence"/>
</dbReference>
<keyword evidence="3" id="KW-1185">Reference proteome</keyword>
<proteinExistence type="predicted"/>
<feature type="transmembrane region" description="Helical" evidence="1">
    <location>
        <begin position="47"/>
        <end position="65"/>
    </location>
</feature>